<protein>
    <submittedName>
        <fullName evidence="5">2260_t:CDS:1</fullName>
    </submittedName>
</protein>
<evidence type="ECO:0000259" key="4">
    <source>
        <dbReference type="PROSITE" id="PS01031"/>
    </source>
</evidence>
<dbReference type="PANTHER" id="PTHR11527">
    <property type="entry name" value="HEAT-SHOCK PROTEIN 20 FAMILY MEMBER"/>
    <property type="match status" value="1"/>
</dbReference>
<evidence type="ECO:0000256" key="3">
    <source>
        <dbReference type="RuleBase" id="RU003616"/>
    </source>
</evidence>
<dbReference type="InterPro" id="IPR008978">
    <property type="entry name" value="HSP20-like_chaperone"/>
</dbReference>
<dbReference type="Proteomes" id="UP001153678">
    <property type="component" value="Unassembled WGS sequence"/>
</dbReference>
<dbReference type="InterPro" id="IPR031107">
    <property type="entry name" value="Small_HSP"/>
</dbReference>
<accession>A0A9W4SUF3</accession>
<sequence length="149" mass="17077">MALYYWDNDLERSVNSIFDNFIQDLNVARRRTTTPRGDVTKRTWSPLIDVHESDKELTVHAELPGLDKDQVNVDIRNNALVISGEVKQDEKYNEGNTHVQERRFGSFTRSISLPRNSKVEETSAKFNHGILEVIIPKGEIPSGKRITIQ</sequence>
<evidence type="ECO:0000256" key="1">
    <source>
        <dbReference type="ARBA" id="ARBA00023016"/>
    </source>
</evidence>
<dbReference type="InterPro" id="IPR002068">
    <property type="entry name" value="A-crystallin/Hsp20_dom"/>
</dbReference>
<organism evidence="5 6">
    <name type="scientific">Funneliformis geosporum</name>
    <dbReference type="NCBI Taxonomy" id="1117311"/>
    <lineage>
        <taxon>Eukaryota</taxon>
        <taxon>Fungi</taxon>
        <taxon>Fungi incertae sedis</taxon>
        <taxon>Mucoromycota</taxon>
        <taxon>Glomeromycotina</taxon>
        <taxon>Glomeromycetes</taxon>
        <taxon>Glomerales</taxon>
        <taxon>Glomeraceae</taxon>
        <taxon>Funneliformis</taxon>
    </lineage>
</organism>
<dbReference type="EMBL" id="CAMKVN010002426">
    <property type="protein sequence ID" value="CAI2181063.1"/>
    <property type="molecule type" value="Genomic_DNA"/>
</dbReference>
<feature type="domain" description="SHSP" evidence="4">
    <location>
        <begin position="38"/>
        <end position="149"/>
    </location>
</feature>
<dbReference type="Gene3D" id="2.60.40.790">
    <property type="match status" value="1"/>
</dbReference>
<dbReference type="Pfam" id="PF00011">
    <property type="entry name" value="HSP20"/>
    <property type="match status" value="1"/>
</dbReference>
<dbReference type="OrthoDB" id="1431247at2759"/>
<dbReference type="AlphaFoldDB" id="A0A9W4SUF3"/>
<keyword evidence="6" id="KW-1185">Reference proteome</keyword>
<evidence type="ECO:0000313" key="5">
    <source>
        <dbReference type="EMBL" id="CAI2181063.1"/>
    </source>
</evidence>
<dbReference type="CDD" id="cd06464">
    <property type="entry name" value="ACD_sHsps-like"/>
    <property type="match status" value="1"/>
</dbReference>
<proteinExistence type="inferred from homology"/>
<name>A0A9W4SUF3_9GLOM</name>
<gene>
    <name evidence="5" type="ORF">FWILDA_LOCUS9896</name>
</gene>
<evidence type="ECO:0000256" key="2">
    <source>
        <dbReference type="PROSITE-ProRule" id="PRU00285"/>
    </source>
</evidence>
<evidence type="ECO:0000313" key="6">
    <source>
        <dbReference type="Proteomes" id="UP001153678"/>
    </source>
</evidence>
<comment type="similarity">
    <text evidence="2 3">Belongs to the small heat shock protein (HSP20) family.</text>
</comment>
<keyword evidence="1" id="KW-0346">Stress response</keyword>
<reference evidence="5" key="1">
    <citation type="submission" date="2022-08" db="EMBL/GenBank/DDBJ databases">
        <authorList>
            <person name="Kallberg Y."/>
            <person name="Tangrot J."/>
            <person name="Rosling A."/>
        </authorList>
    </citation>
    <scope>NUCLEOTIDE SEQUENCE</scope>
    <source>
        <strain evidence="5">Wild A</strain>
    </source>
</reference>
<dbReference type="SUPFAM" id="SSF49764">
    <property type="entry name" value="HSP20-like chaperones"/>
    <property type="match status" value="1"/>
</dbReference>
<dbReference type="PROSITE" id="PS01031">
    <property type="entry name" value="SHSP"/>
    <property type="match status" value="1"/>
</dbReference>
<comment type="caution">
    <text evidence="5">The sequence shown here is derived from an EMBL/GenBank/DDBJ whole genome shotgun (WGS) entry which is preliminary data.</text>
</comment>